<dbReference type="EMBL" id="CP002026">
    <property type="protein sequence ID" value="ADH88807.1"/>
    <property type="molecule type" value="Genomic_DNA"/>
</dbReference>
<keyword evidence="3" id="KW-1185">Reference proteome</keyword>
<keyword evidence="1" id="KW-0812">Transmembrane</keyword>
<name>D7A9N1_ANCN5</name>
<proteinExistence type="predicted"/>
<feature type="transmembrane region" description="Helical" evidence="1">
    <location>
        <begin position="90"/>
        <end position="110"/>
    </location>
</feature>
<keyword evidence="1" id="KW-0472">Membrane</keyword>
<accession>D7A9N1</accession>
<keyword evidence="1" id="KW-1133">Transmembrane helix</keyword>
<feature type="transmembrane region" description="Helical" evidence="1">
    <location>
        <begin position="59"/>
        <end position="83"/>
    </location>
</feature>
<dbReference type="STRING" id="639283.Snov_1497"/>
<dbReference type="KEGG" id="sno:Snov_1497"/>
<dbReference type="InterPro" id="IPR011606">
    <property type="entry name" value="Brnchd-chn_aa_trnsp_permease"/>
</dbReference>
<sequence length="254" mass="26345">MGIESIIMHAIPDPPVSVPVRPAQCFARGLLGALSVPGFVLVATFVGFGGLLHDLSFPLGAGLLSTLLIWALPAQVILIGGLAAGASLPALAVAVCLSGVRLLPMVVSLMPLMRGPRPRLSTELFCAHFVAVTLWVEGFRLLPKVSPEGRPAYACGLGSGLIALSMAGTAIGFYLTHTLPGPFAIALLLLTPISFTILLVRNAREPVDWLAIVLGAGISPLAVNAPGGLDLFWAGVGGGTLAFLIARHMPRRRA</sequence>
<protein>
    <submittedName>
        <fullName evidence="2">AzlC family protein</fullName>
    </submittedName>
</protein>
<feature type="transmembrane region" description="Helical" evidence="1">
    <location>
        <begin position="30"/>
        <end position="53"/>
    </location>
</feature>
<reference evidence="2 3" key="1">
    <citation type="journal article" date="2012" name="Stand. Genomic Sci.">
        <title>Complete genome sequence of the facultatively chemolithoautotrophic and methylotrophic alpha Proteobacterium Starkeya novella type strain (ATCC 8093(T)).</title>
        <authorList>
            <person name="Kappler U."/>
            <person name="Davenport K."/>
            <person name="Beatson S."/>
            <person name="Lucas S."/>
            <person name="Lapidus A."/>
            <person name="Copeland A."/>
            <person name="Berry K.W."/>
            <person name="Glavina Del Rio T."/>
            <person name="Hammon N."/>
            <person name="Dalin E."/>
            <person name="Tice H."/>
            <person name="Pitluck S."/>
            <person name="Richardson P."/>
            <person name="Bruce D."/>
            <person name="Goodwin L.A."/>
            <person name="Han C."/>
            <person name="Tapia R."/>
            <person name="Detter J.C."/>
            <person name="Chang Y.J."/>
            <person name="Jeffries C.D."/>
            <person name="Land M."/>
            <person name="Hauser L."/>
            <person name="Kyrpides N.C."/>
            <person name="Goker M."/>
            <person name="Ivanova N."/>
            <person name="Klenk H.P."/>
            <person name="Woyke T."/>
        </authorList>
    </citation>
    <scope>NUCLEOTIDE SEQUENCE [LARGE SCALE GENOMIC DNA]</scope>
    <source>
        <strain evidence="3">ATCC 8093 / DSM 506 / JCM 20403 / CCM 1077 / IAM 12100 / NBRC 12443 / NCIMB 10456</strain>
    </source>
</reference>
<evidence type="ECO:0000313" key="2">
    <source>
        <dbReference type="EMBL" id="ADH88807.1"/>
    </source>
</evidence>
<dbReference type="Proteomes" id="UP000006633">
    <property type="component" value="Chromosome"/>
</dbReference>
<feature type="transmembrane region" description="Helical" evidence="1">
    <location>
        <begin position="207"/>
        <end position="225"/>
    </location>
</feature>
<feature type="transmembrane region" description="Helical" evidence="1">
    <location>
        <begin position="231"/>
        <end position="249"/>
    </location>
</feature>
<gene>
    <name evidence="2" type="ordered locus">Snov_1497</name>
</gene>
<evidence type="ECO:0000256" key="1">
    <source>
        <dbReference type="SAM" id="Phobius"/>
    </source>
</evidence>
<feature type="transmembrane region" description="Helical" evidence="1">
    <location>
        <begin position="122"/>
        <end position="142"/>
    </location>
</feature>
<organism evidence="2 3">
    <name type="scientific">Ancylobacter novellus (strain ATCC 8093 / DSM 506 / JCM 20403 / CCM 1077 / IAM 12100 / NBRC 12443 / NCIMB 10456)</name>
    <name type="common">Starkeya novella</name>
    <dbReference type="NCBI Taxonomy" id="639283"/>
    <lineage>
        <taxon>Bacteria</taxon>
        <taxon>Pseudomonadati</taxon>
        <taxon>Pseudomonadota</taxon>
        <taxon>Alphaproteobacteria</taxon>
        <taxon>Hyphomicrobiales</taxon>
        <taxon>Xanthobacteraceae</taxon>
        <taxon>Ancylobacter</taxon>
    </lineage>
</organism>
<evidence type="ECO:0000313" key="3">
    <source>
        <dbReference type="Proteomes" id="UP000006633"/>
    </source>
</evidence>
<dbReference type="AlphaFoldDB" id="D7A9N1"/>
<feature type="transmembrane region" description="Helical" evidence="1">
    <location>
        <begin position="154"/>
        <end position="175"/>
    </location>
</feature>
<dbReference type="eggNOG" id="COG1296">
    <property type="taxonomic scope" value="Bacteria"/>
</dbReference>
<dbReference type="Pfam" id="PF03591">
    <property type="entry name" value="AzlC"/>
    <property type="match status" value="1"/>
</dbReference>
<feature type="transmembrane region" description="Helical" evidence="1">
    <location>
        <begin position="181"/>
        <end position="200"/>
    </location>
</feature>
<dbReference type="HOGENOM" id="CLU_093154_0_0_5"/>